<dbReference type="Proteomes" id="UP001461498">
    <property type="component" value="Unassembled WGS sequence"/>
</dbReference>
<accession>A0AAW1CVW4</accession>
<sequence length="134" mass="15892">MKKELINLHNHLKYIQKSQLKNVENIVNRKVEEVKKRNSSENAEKCAKSIGRKLLNETAEKYKEATVGFIESCKNLWNMIQKREMNQMELKQTKLSLKEDGLFKIQINQTINAVNIYINKKIWDFDKKNSNQCY</sequence>
<comment type="caution">
    <text evidence="1">The sequence shown here is derived from an EMBL/GenBank/DDBJ whole genome shotgun (WGS) entry which is preliminary data.</text>
</comment>
<gene>
    <name evidence="1" type="ORF">O3M35_012450</name>
</gene>
<dbReference type="AlphaFoldDB" id="A0AAW1CVW4"/>
<evidence type="ECO:0000313" key="1">
    <source>
        <dbReference type="EMBL" id="KAK9501779.1"/>
    </source>
</evidence>
<organism evidence="1 2">
    <name type="scientific">Rhynocoris fuscipes</name>
    <dbReference type="NCBI Taxonomy" id="488301"/>
    <lineage>
        <taxon>Eukaryota</taxon>
        <taxon>Metazoa</taxon>
        <taxon>Ecdysozoa</taxon>
        <taxon>Arthropoda</taxon>
        <taxon>Hexapoda</taxon>
        <taxon>Insecta</taxon>
        <taxon>Pterygota</taxon>
        <taxon>Neoptera</taxon>
        <taxon>Paraneoptera</taxon>
        <taxon>Hemiptera</taxon>
        <taxon>Heteroptera</taxon>
        <taxon>Panheteroptera</taxon>
        <taxon>Cimicomorpha</taxon>
        <taxon>Reduviidae</taxon>
        <taxon>Harpactorinae</taxon>
        <taxon>Harpactorini</taxon>
        <taxon>Rhynocoris</taxon>
    </lineage>
</organism>
<proteinExistence type="predicted"/>
<reference evidence="1 2" key="1">
    <citation type="submission" date="2022-12" db="EMBL/GenBank/DDBJ databases">
        <title>Chromosome-level genome assembly of true bugs.</title>
        <authorList>
            <person name="Ma L."/>
            <person name="Li H."/>
        </authorList>
    </citation>
    <scope>NUCLEOTIDE SEQUENCE [LARGE SCALE GENOMIC DNA]</scope>
    <source>
        <strain evidence="1">Lab_2022b</strain>
    </source>
</reference>
<evidence type="ECO:0000313" key="2">
    <source>
        <dbReference type="Proteomes" id="UP001461498"/>
    </source>
</evidence>
<protein>
    <submittedName>
        <fullName evidence="1">Uncharacterized protein</fullName>
    </submittedName>
</protein>
<keyword evidence="2" id="KW-1185">Reference proteome</keyword>
<name>A0AAW1CVW4_9HEMI</name>
<dbReference type="EMBL" id="JAPXFL010000009">
    <property type="protein sequence ID" value="KAK9501779.1"/>
    <property type="molecule type" value="Genomic_DNA"/>
</dbReference>